<dbReference type="InterPro" id="IPR027417">
    <property type="entry name" value="P-loop_NTPase"/>
</dbReference>
<dbReference type="Pfam" id="PF00931">
    <property type="entry name" value="NB-ARC"/>
    <property type="match status" value="1"/>
</dbReference>
<evidence type="ECO:0000256" key="2">
    <source>
        <dbReference type="ARBA" id="ARBA00022737"/>
    </source>
</evidence>
<dbReference type="Proteomes" id="UP000008694">
    <property type="component" value="Unassembled WGS sequence"/>
</dbReference>
<name>D7L8L7_ARALL</name>
<dbReference type="HOGENOM" id="CLU_001561_2_3_1"/>
<evidence type="ECO:0000259" key="6">
    <source>
        <dbReference type="PROSITE" id="PS50104"/>
    </source>
</evidence>
<dbReference type="InterPro" id="IPR042197">
    <property type="entry name" value="Apaf_helical"/>
</dbReference>
<evidence type="ECO:0000256" key="4">
    <source>
        <dbReference type="ARBA" id="ARBA00023027"/>
    </source>
</evidence>
<dbReference type="Gramene" id="Al_scaffold_0003_2971">
    <property type="protein sequence ID" value="Al_scaffold_0003_2971"/>
    <property type="gene ID" value="Al_scaffold_0003_2971"/>
</dbReference>
<dbReference type="GO" id="GO:0061809">
    <property type="term" value="F:NAD+ nucleosidase activity, cyclic ADP-ribose generating"/>
    <property type="evidence" value="ECO:0007669"/>
    <property type="project" value="UniProtKB-EC"/>
</dbReference>
<dbReference type="GO" id="GO:0006952">
    <property type="term" value="P:defense response"/>
    <property type="evidence" value="ECO:0007669"/>
    <property type="project" value="InterPro"/>
</dbReference>
<dbReference type="InterPro" id="IPR002182">
    <property type="entry name" value="NB-ARC"/>
</dbReference>
<evidence type="ECO:0000256" key="5">
    <source>
        <dbReference type="ARBA" id="ARBA00047304"/>
    </source>
</evidence>
<comment type="catalytic activity">
    <reaction evidence="5">
        <text>NAD(+) + H2O = ADP-D-ribose + nicotinamide + H(+)</text>
        <dbReference type="Rhea" id="RHEA:16301"/>
        <dbReference type="ChEBI" id="CHEBI:15377"/>
        <dbReference type="ChEBI" id="CHEBI:15378"/>
        <dbReference type="ChEBI" id="CHEBI:17154"/>
        <dbReference type="ChEBI" id="CHEBI:57540"/>
        <dbReference type="ChEBI" id="CHEBI:57967"/>
        <dbReference type="EC" id="3.2.2.6"/>
    </reaction>
    <physiologicalReaction direction="left-to-right" evidence="5">
        <dbReference type="Rhea" id="RHEA:16302"/>
    </physiologicalReaction>
</comment>
<feature type="domain" description="TIR" evidence="6">
    <location>
        <begin position="11"/>
        <end position="185"/>
    </location>
</feature>
<keyword evidence="2" id="KW-0677">Repeat</keyword>
<keyword evidence="3" id="KW-0378">Hydrolase</keyword>
<dbReference type="SUPFAM" id="SSF52200">
    <property type="entry name" value="Toll/Interleukin receptor TIR domain"/>
    <property type="match status" value="1"/>
</dbReference>
<dbReference type="InterPro" id="IPR044974">
    <property type="entry name" value="Disease_R_plants"/>
</dbReference>
<evidence type="ECO:0000313" key="8">
    <source>
        <dbReference type="Proteomes" id="UP000008694"/>
    </source>
</evidence>
<feature type="non-terminal residue" evidence="7">
    <location>
        <position position="390"/>
    </location>
</feature>
<dbReference type="EMBL" id="GL348715">
    <property type="protein sequence ID" value="EFH62044.1"/>
    <property type="molecule type" value="Genomic_DNA"/>
</dbReference>
<dbReference type="GO" id="GO:0007165">
    <property type="term" value="P:signal transduction"/>
    <property type="evidence" value="ECO:0007669"/>
    <property type="project" value="InterPro"/>
</dbReference>
<proteinExistence type="predicted"/>
<keyword evidence="4" id="KW-0520">NAD</keyword>
<dbReference type="FunFam" id="1.10.8.430:FF:000002">
    <property type="entry name" value="Disease resistance protein (TIR-NBS-LRR class)"/>
    <property type="match status" value="1"/>
</dbReference>
<dbReference type="FunFam" id="3.40.50.10140:FF:000007">
    <property type="entry name" value="Disease resistance protein (TIR-NBS-LRR class)"/>
    <property type="match status" value="1"/>
</dbReference>
<dbReference type="STRING" id="81972.D7L8L7"/>
<dbReference type="InterPro" id="IPR035897">
    <property type="entry name" value="Toll_tir_struct_dom_sf"/>
</dbReference>
<dbReference type="AlphaFoldDB" id="D7L8L7"/>
<keyword evidence="8" id="KW-1185">Reference proteome</keyword>
<sequence length="390" mass="44327">MVSSSSSSRNWDHNVFPSFHGPDVRKGLLSHLLEKFKIKGIQSFIDNEIRRGESIGPELKRAIKGSKIALVLLSKNYASSSWCLDELVEIMNKELGQTVMTIFYDVDPTEVKKQTGVFGKVFGETCKGKTEEKIDTWRNALEGVATIAGYHLSNCFQLRAIMVNIKESYRQLGLDEKSAQLKLQSHMLSEMLNQKDIMVPNLGVAQERLKDKEIFLVLDDVDRLEQLDALAKETRWFGPRSRIIITTQDLRVLEAHGINHIYKVDFPSTHEAFQMVCIYAFGQKNPEYDFTELVWEVANLASQLPLGLKVMGSHFKRKSKQEWKNALPSLKNRLHADIVSVLKNSKIGMHSLLVKLGKDIVRKQFDEPGQRQFFVDSGENCEVLLADEAT</sequence>
<dbReference type="GO" id="GO:0043531">
    <property type="term" value="F:ADP binding"/>
    <property type="evidence" value="ECO:0007669"/>
    <property type="project" value="InterPro"/>
</dbReference>
<dbReference type="PROSITE" id="PS50104">
    <property type="entry name" value="TIR"/>
    <property type="match status" value="1"/>
</dbReference>
<dbReference type="InterPro" id="IPR000157">
    <property type="entry name" value="TIR_dom"/>
</dbReference>
<evidence type="ECO:0000256" key="3">
    <source>
        <dbReference type="ARBA" id="ARBA00022801"/>
    </source>
</evidence>
<dbReference type="Pfam" id="PF01582">
    <property type="entry name" value="TIR"/>
    <property type="match status" value="1"/>
</dbReference>
<dbReference type="PRINTS" id="PR00364">
    <property type="entry name" value="DISEASERSIST"/>
</dbReference>
<reference evidence="8" key="1">
    <citation type="journal article" date="2011" name="Nat. Genet.">
        <title>The Arabidopsis lyrata genome sequence and the basis of rapid genome size change.</title>
        <authorList>
            <person name="Hu T.T."/>
            <person name="Pattyn P."/>
            <person name="Bakker E.G."/>
            <person name="Cao J."/>
            <person name="Cheng J.-F."/>
            <person name="Clark R.M."/>
            <person name="Fahlgren N."/>
            <person name="Fawcett J.A."/>
            <person name="Grimwood J."/>
            <person name="Gundlach H."/>
            <person name="Haberer G."/>
            <person name="Hollister J.D."/>
            <person name="Ossowski S."/>
            <person name="Ottilar R.P."/>
            <person name="Salamov A.A."/>
            <person name="Schneeberger K."/>
            <person name="Spannagl M."/>
            <person name="Wang X."/>
            <person name="Yang L."/>
            <person name="Nasrallah M.E."/>
            <person name="Bergelson J."/>
            <person name="Carrington J.C."/>
            <person name="Gaut B.S."/>
            <person name="Schmutz J."/>
            <person name="Mayer K.F.X."/>
            <person name="Van de Peer Y."/>
            <person name="Grigoriev I.V."/>
            <person name="Nordborg M."/>
            <person name="Weigel D."/>
            <person name="Guo Y.-L."/>
        </authorList>
    </citation>
    <scope>NUCLEOTIDE SEQUENCE [LARGE SCALE GENOMIC DNA]</scope>
    <source>
        <strain evidence="8">cv. MN47</strain>
    </source>
</reference>
<dbReference type="PANTHER" id="PTHR11017:SF411">
    <property type="entry name" value="ADP-RIBOSYL CYCLASE_CYCLIC ADP-RIBOSE HYDROLASE-RELATED"/>
    <property type="match status" value="1"/>
</dbReference>
<evidence type="ECO:0000313" key="7">
    <source>
        <dbReference type="EMBL" id="EFH62044.1"/>
    </source>
</evidence>
<evidence type="ECO:0000256" key="1">
    <source>
        <dbReference type="ARBA" id="ARBA00011982"/>
    </source>
</evidence>
<dbReference type="EC" id="3.2.2.6" evidence="1"/>
<protein>
    <recommendedName>
        <fullName evidence="1">ADP-ribosyl cyclase/cyclic ADP-ribose hydrolase</fullName>
        <ecNumber evidence="1">3.2.2.6</ecNumber>
    </recommendedName>
</protein>
<dbReference type="SUPFAM" id="SSF52540">
    <property type="entry name" value="P-loop containing nucleoside triphosphate hydrolases"/>
    <property type="match status" value="1"/>
</dbReference>
<gene>
    <name evidence="7" type="ORF">ARALYDRAFT_673774</name>
</gene>
<dbReference type="SMART" id="SM00255">
    <property type="entry name" value="TIR"/>
    <property type="match status" value="1"/>
</dbReference>
<dbReference type="PANTHER" id="PTHR11017">
    <property type="entry name" value="LEUCINE-RICH REPEAT-CONTAINING PROTEIN"/>
    <property type="match status" value="1"/>
</dbReference>
<accession>D7L8L7</accession>
<dbReference type="Gene3D" id="3.40.50.10140">
    <property type="entry name" value="Toll/interleukin-1 receptor homology (TIR) domain"/>
    <property type="match status" value="1"/>
</dbReference>
<dbReference type="Gene3D" id="1.10.8.430">
    <property type="entry name" value="Helical domain of apoptotic protease-activating factors"/>
    <property type="match status" value="1"/>
</dbReference>
<organism evidence="8">
    <name type="scientific">Arabidopsis lyrata subsp. lyrata</name>
    <name type="common">Lyre-leaved rock-cress</name>
    <dbReference type="NCBI Taxonomy" id="81972"/>
    <lineage>
        <taxon>Eukaryota</taxon>
        <taxon>Viridiplantae</taxon>
        <taxon>Streptophyta</taxon>
        <taxon>Embryophyta</taxon>
        <taxon>Tracheophyta</taxon>
        <taxon>Spermatophyta</taxon>
        <taxon>Magnoliopsida</taxon>
        <taxon>eudicotyledons</taxon>
        <taxon>Gunneridae</taxon>
        <taxon>Pentapetalae</taxon>
        <taxon>rosids</taxon>
        <taxon>malvids</taxon>
        <taxon>Brassicales</taxon>
        <taxon>Brassicaceae</taxon>
        <taxon>Camelineae</taxon>
        <taxon>Arabidopsis</taxon>
    </lineage>
</organism>